<dbReference type="AlphaFoldDB" id="A0A0A8Y097"/>
<accession>A0A0A8Y097</accession>
<name>A0A0A8Y097_ARUDO</name>
<proteinExistence type="predicted"/>
<sequence length="49" mass="5167">MELWSSQAASSSAAGHCWALGIGKKREKVVDAIAVGAAAMSWLLPLLQR</sequence>
<dbReference type="EMBL" id="GBRH01279585">
    <property type="protein sequence ID" value="JAD18310.1"/>
    <property type="molecule type" value="Transcribed_RNA"/>
</dbReference>
<reference evidence="1" key="1">
    <citation type="submission" date="2014-09" db="EMBL/GenBank/DDBJ databases">
        <authorList>
            <person name="Magalhaes I.L.F."/>
            <person name="Oliveira U."/>
            <person name="Santos F.R."/>
            <person name="Vidigal T.H.D.A."/>
            <person name="Brescovit A.D."/>
            <person name="Santos A.J."/>
        </authorList>
    </citation>
    <scope>NUCLEOTIDE SEQUENCE</scope>
    <source>
        <tissue evidence="1">Shoot tissue taken approximately 20 cm above the soil surface</tissue>
    </source>
</reference>
<organism evidence="1">
    <name type="scientific">Arundo donax</name>
    <name type="common">Giant reed</name>
    <name type="synonym">Donax arundinaceus</name>
    <dbReference type="NCBI Taxonomy" id="35708"/>
    <lineage>
        <taxon>Eukaryota</taxon>
        <taxon>Viridiplantae</taxon>
        <taxon>Streptophyta</taxon>
        <taxon>Embryophyta</taxon>
        <taxon>Tracheophyta</taxon>
        <taxon>Spermatophyta</taxon>
        <taxon>Magnoliopsida</taxon>
        <taxon>Liliopsida</taxon>
        <taxon>Poales</taxon>
        <taxon>Poaceae</taxon>
        <taxon>PACMAD clade</taxon>
        <taxon>Arundinoideae</taxon>
        <taxon>Arundineae</taxon>
        <taxon>Arundo</taxon>
    </lineage>
</organism>
<evidence type="ECO:0000313" key="1">
    <source>
        <dbReference type="EMBL" id="JAD18310.1"/>
    </source>
</evidence>
<protein>
    <submittedName>
        <fullName evidence="1">Uncharacterized protein</fullName>
    </submittedName>
</protein>
<reference evidence="1" key="2">
    <citation type="journal article" date="2015" name="Data Brief">
        <title>Shoot transcriptome of the giant reed, Arundo donax.</title>
        <authorList>
            <person name="Barrero R.A."/>
            <person name="Guerrero F.D."/>
            <person name="Moolhuijzen P."/>
            <person name="Goolsby J.A."/>
            <person name="Tidwell J."/>
            <person name="Bellgard S.E."/>
            <person name="Bellgard M.I."/>
        </authorList>
    </citation>
    <scope>NUCLEOTIDE SEQUENCE</scope>
    <source>
        <tissue evidence="1">Shoot tissue taken approximately 20 cm above the soil surface</tissue>
    </source>
</reference>